<dbReference type="Proteomes" id="UP001299970">
    <property type="component" value="Unassembled WGS sequence"/>
</dbReference>
<dbReference type="Pfam" id="PF04134">
    <property type="entry name" value="DCC1-like"/>
    <property type="match status" value="1"/>
</dbReference>
<name>A0ABS9TGJ2_9PSEU</name>
<evidence type="ECO:0000313" key="1">
    <source>
        <dbReference type="EMBL" id="MCH6167533.1"/>
    </source>
</evidence>
<gene>
    <name evidence="1" type="ORF">MMF94_17745</name>
</gene>
<reference evidence="1 2" key="1">
    <citation type="submission" date="2022-03" db="EMBL/GenBank/DDBJ databases">
        <title>Pseudonocardia alaer sp. nov., a novel actinomycete isolated from reed forest soil.</title>
        <authorList>
            <person name="Wang L."/>
        </authorList>
    </citation>
    <scope>NUCLEOTIDE SEQUENCE [LARGE SCALE GENOMIC DNA]</scope>
    <source>
        <strain evidence="1 2">Y-16303</strain>
    </source>
</reference>
<keyword evidence="2" id="KW-1185">Reference proteome</keyword>
<dbReference type="EMBL" id="JAKXMK010000015">
    <property type="protein sequence ID" value="MCH6167533.1"/>
    <property type="molecule type" value="Genomic_DNA"/>
</dbReference>
<dbReference type="InterPro" id="IPR007263">
    <property type="entry name" value="DCC1-like"/>
</dbReference>
<sequence length="148" mass="16376">MTRSERHAMVIGPEEQVLGVPGSGGVLVFDGLCGFCTRAVYAVQRWDRRGRIRALPLQGSRVLELTGLTREEALREAWWIRADGARLRGAEAMTAALATAVGIPLLQLFRIPGVRPLAARGYRWVAAHRYMLRGVQPHCTRPSTRCDA</sequence>
<evidence type="ECO:0000313" key="2">
    <source>
        <dbReference type="Proteomes" id="UP001299970"/>
    </source>
</evidence>
<organism evidence="1 2">
    <name type="scientific">Pseudonocardia alaniniphila</name>
    <dbReference type="NCBI Taxonomy" id="75291"/>
    <lineage>
        <taxon>Bacteria</taxon>
        <taxon>Bacillati</taxon>
        <taxon>Actinomycetota</taxon>
        <taxon>Actinomycetes</taxon>
        <taxon>Pseudonocardiales</taxon>
        <taxon>Pseudonocardiaceae</taxon>
        <taxon>Pseudonocardia</taxon>
    </lineage>
</organism>
<protein>
    <submittedName>
        <fullName evidence="1">DUF393 domain-containing protein</fullName>
    </submittedName>
</protein>
<accession>A0ABS9TGJ2</accession>
<dbReference type="RefSeq" id="WP_241037959.1">
    <property type="nucleotide sequence ID" value="NZ_BAAAJF010000003.1"/>
</dbReference>
<comment type="caution">
    <text evidence="1">The sequence shown here is derived from an EMBL/GenBank/DDBJ whole genome shotgun (WGS) entry which is preliminary data.</text>
</comment>
<proteinExistence type="predicted"/>